<dbReference type="Gene3D" id="2.40.170.20">
    <property type="entry name" value="TonB-dependent receptor, beta-barrel domain"/>
    <property type="match status" value="1"/>
</dbReference>
<gene>
    <name evidence="19" type="ORF">FHP24_28405</name>
</gene>
<dbReference type="PANTHER" id="PTHR32552">
    <property type="entry name" value="FERRICHROME IRON RECEPTOR-RELATED"/>
    <property type="match status" value="1"/>
</dbReference>
<comment type="similarity">
    <text evidence="2 14 15">Belongs to the TonB-dependent receptor family.</text>
</comment>
<feature type="signal peptide" evidence="16">
    <location>
        <begin position="1"/>
        <end position="37"/>
    </location>
</feature>
<dbReference type="AlphaFoldDB" id="A0A5C4X7X9"/>
<dbReference type="Pfam" id="PF00593">
    <property type="entry name" value="TonB_dep_Rec_b-barrel"/>
    <property type="match status" value="1"/>
</dbReference>
<dbReference type="CDD" id="cd01347">
    <property type="entry name" value="ligand_gated_channel"/>
    <property type="match status" value="1"/>
</dbReference>
<keyword evidence="12 19" id="KW-0675">Receptor</keyword>
<evidence type="ECO:0000259" key="17">
    <source>
        <dbReference type="Pfam" id="PF00593"/>
    </source>
</evidence>
<evidence type="ECO:0000256" key="15">
    <source>
        <dbReference type="RuleBase" id="RU003357"/>
    </source>
</evidence>
<protein>
    <submittedName>
        <fullName evidence="19">TonB-dependent siderophore receptor</fullName>
    </submittedName>
</protein>
<evidence type="ECO:0000256" key="16">
    <source>
        <dbReference type="SAM" id="SignalP"/>
    </source>
</evidence>
<sequence>MGSIEMVSGKTRRTRFGACIVVSSLVGAAGSSTSVNAQESTELAPIVLEGSGASQGDGQGGGLKTKGYVAKETSVATKSDTDIRKVPQSIGTISRKELEDRNVQSLVEAARYTAGVRAGQFGFDPRFDTIFIRGFNVTDTGFYRDGLRSLGGPFSVFRHEPYTLQGVTILKGPSSGVYGSGAPGGIVNVISKRPTEEPFREIEGQIGSYDRAQVNFDLSGPVADNDNVLYRLTGVKRAADTQFMAARDDRFSIAPALTLRSDDQDTQLTILGEYTDFTSGGAAGWFTSPSGTITDLEQGDPRYRDYDGRQYRFGYEFEHRLTDEVVFKQNVRYQNIDTDMKYVGIALVLGDFVLRAPERLRDEASGIAVDNQLLWSFDTGPLEHKLMTGVDYSYVDYRWRYGRGGFMFNDQAPIIPPTALDLFDERTNQQQVGLYIQDQIDYDRWSLTVGGRFDWLETSKSDLLENSSGNTEKRDHKFTGRIGLAYLFDNGLSPYASYSTSFAPTTGASRTAHFKPTEGEQMEVGLRYTPEGSNLSISAALFDITQSSMLVNVSSTEQAQTGEVGSRGFEIQATSSITDALSLTAAYTYLDMKYQGDSEGTTGATPKGNFPAGIPDQMFSLWGQYNVLSGPLEGLGVGLGARFLDTSYADDKNTRNNPSRTLVDASMSYDFGKLRPNLGGLTAQVSAKNVFDDREVTCVNLNCYREQGRSVIGSLKFRF</sequence>
<keyword evidence="8" id="KW-0408">Iron</keyword>
<evidence type="ECO:0000259" key="18">
    <source>
        <dbReference type="Pfam" id="PF07715"/>
    </source>
</evidence>
<feature type="domain" description="TonB-dependent receptor-like beta-barrel" evidence="17">
    <location>
        <begin position="262"/>
        <end position="690"/>
    </location>
</feature>
<keyword evidence="10 15" id="KW-0798">TonB box</keyword>
<dbReference type="EMBL" id="VDMN01000015">
    <property type="protein sequence ID" value="TNM59536.1"/>
    <property type="molecule type" value="Genomic_DNA"/>
</dbReference>
<keyword evidence="3 14" id="KW-0813">Transport</keyword>
<evidence type="ECO:0000256" key="11">
    <source>
        <dbReference type="ARBA" id="ARBA00023136"/>
    </source>
</evidence>
<organism evidence="19 20">
    <name type="scientific">Aliirhizobium smilacinae</name>
    <dbReference type="NCBI Taxonomy" id="1395944"/>
    <lineage>
        <taxon>Bacteria</taxon>
        <taxon>Pseudomonadati</taxon>
        <taxon>Pseudomonadota</taxon>
        <taxon>Alphaproteobacteria</taxon>
        <taxon>Hyphomicrobiales</taxon>
        <taxon>Rhizobiaceae</taxon>
        <taxon>Aliirhizobium</taxon>
    </lineage>
</organism>
<feature type="domain" description="TonB-dependent receptor plug" evidence="18">
    <location>
        <begin position="83"/>
        <end position="186"/>
    </location>
</feature>
<dbReference type="GO" id="GO:0015344">
    <property type="term" value="F:siderophore uptake transmembrane transporter activity"/>
    <property type="evidence" value="ECO:0007669"/>
    <property type="project" value="TreeGrafter"/>
</dbReference>
<dbReference type="Gene3D" id="2.170.130.10">
    <property type="entry name" value="TonB-dependent receptor, plug domain"/>
    <property type="match status" value="1"/>
</dbReference>
<dbReference type="PROSITE" id="PS52016">
    <property type="entry name" value="TONB_DEPENDENT_REC_3"/>
    <property type="match status" value="1"/>
</dbReference>
<dbReference type="SUPFAM" id="SSF56935">
    <property type="entry name" value="Porins"/>
    <property type="match status" value="1"/>
</dbReference>
<evidence type="ECO:0000256" key="7">
    <source>
        <dbReference type="ARBA" id="ARBA00022729"/>
    </source>
</evidence>
<keyword evidence="9" id="KW-0406">Ion transport</keyword>
<comment type="caution">
    <text evidence="19">The sequence shown here is derived from an EMBL/GenBank/DDBJ whole genome shotgun (WGS) entry which is preliminary data.</text>
</comment>
<evidence type="ECO:0000256" key="10">
    <source>
        <dbReference type="ARBA" id="ARBA00023077"/>
    </source>
</evidence>
<dbReference type="InterPro" id="IPR012910">
    <property type="entry name" value="Plug_dom"/>
</dbReference>
<dbReference type="GO" id="GO:0038023">
    <property type="term" value="F:signaling receptor activity"/>
    <property type="evidence" value="ECO:0007669"/>
    <property type="project" value="InterPro"/>
</dbReference>
<evidence type="ECO:0000256" key="13">
    <source>
        <dbReference type="ARBA" id="ARBA00023237"/>
    </source>
</evidence>
<dbReference type="InterPro" id="IPR000531">
    <property type="entry name" value="Beta-barrel_TonB"/>
</dbReference>
<keyword evidence="13 14" id="KW-0998">Cell outer membrane</keyword>
<evidence type="ECO:0000256" key="9">
    <source>
        <dbReference type="ARBA" id="ARBA00023065"/>
    </source>
</evidence>
<keyword evidence="6 14" id="KW-0812">Transmembrane</keyword>
<keyword evidence="11 14" id="KW-0472">Membrane</keyword>
<dbReference type="GO" id="GO:0015891">
    <property type="term" value="P:siderophore transport"/>
    <property type="evidence" value="ECO:0007669"/>
    <property type="project" value="InterPro"/>
</dbReference>
<dbReference type="Proteomes" id="UP000311605">
    <property type="component" value="Unassembled WGS sequence"/>
</dbReference>
<dbReference type="FunFam" id="2.170.130.10:FF:000001">
    <property type="entry name" value="Catecholate siderophore TonB-dependent receptor"/>
    <property type="match status" value="1"/>
</dbReference>
<dbReference type="Pfam" id="PF07715">
    <property type="entry name" value="Plug"/>
    <property type="match status" value="1"/>
</dbReference>
<keyword evidence="4 14" id="KW-1134">Transmembrane beta strand</keyword>
<dbReference type="InterPro" id="IPR036942">
    <property type="entry name" value="Beta-barrel_TonB_sf"/>
</dbReference>
<evidence type="ECO:0000256" key="12">
    <source>
        <dbReference type="ARBA" id="ARBA00023170"/>
    </source>
</evidence>
<name>A0A5C4X7X9_9HYPH</name>
<dbReference type="GO" id="GO:0009279">
    <property type="term" value="C:cell outer membrane"/>
    <property type="evidence" value="ECO:0007669"/>
    <property type="project" value="UniProtKB-SubCell"/>
</dbReference>
<evidence type="ECO:0000313" key="19">
    <source>
        <dbReference type="EMBL" id="TNM59536.1"/>
    </source>
</evidence>
<keyword evidence="7 16" id="KW-0732">Signal</keyword>
<dbReference type="InterPro" id="IPR010105">
    <property type="entry name" value="TonB_sidphr_rcpt"/>
</dbReference>
<keyword evidence="5" id="KW-0410">Iron transport</keyword>
<evidence type="ECO:0000256" key="3">
    <source>
        <dbReference type="ARBA" id="ARBA00022448"/>
    </source>
</evidence>
<dbReference type="InterPro" id="IPR037066">
    <property type="entry name" value="Plug_dom_sf"/>
</dbReference>
<comment type="subcellular location">
    <subcellularLocation>
        <location evidence="1 14">Cell outer membrane</location>
        <topology evidence="1 14">Multi-pass membrane protein</topology>
    </subcellularLocation>
</comment>
<evidence type="ECO:0000256" key="5">
    <source>
        <dbReference type="ARBA" id="ARBA00022496"/>
    </source>
</evidence>
<evidence type="ECO:0000256" key="8">
    <source>
        <dbReference type="ARBA" id="ARBA00023004"/>
    </source>
</evidence>
<evidence type="ECO:0000256" key="4">
    <source>
        <dbReference type="ARBA" id="ARBA00022452"/>
    </source>
</evidence>
<evidence type="ECO:0000313" key="20">
    <source>
        <dbReference type="Proteomes" id="UP000311605"/>
    </source>
</evidence>
<dbReference type="InterPro" id="IPR039426">
    <property type="entry name" value="TonB-dep_rcpt-like"/>
</dbReference>
<dbReference type="NCBIfam" id="TIGR01783">
    <property type="entry name" value="TonB-siderophor"/>
    <property type="match status" value="1"/>
</dbReference>
<evidence type="ECO:0000256" key="2">
    <source>
        <dbReference type="ARBA" id="ARBA00009810"/>
    </source>
</evidence>
<proteinExistence type="inferred from homology"/>
<dbReference type="PANTHER" id="PTHR32552:SF68">
    <property type="entry name" value="FERRICHROME OUTER MEMBRANE TRANSPORTER_PHAGE RECEPTOR"/>
    <property type="match status" value="1"/>
</dbReference>
<keyword evidence="20" id="KW-1185">Reference proteome</keyword>
<dbReference type="OrthoDB" id="9760333at2"/>
<evidence type="ECO:0000256" key="14">
    <source>
        <dbReference type="PROSITE-ProRule" id="PRU01360"/>
    </source>
</evidence>
<reference evidence="19 20" key="1">
    <citation type="submission" date="2019-06" db="EMBL/GenBank/DDBJ databases">
        <title>The draft genome of Rhizobium smilacinae PTYR-5.</title>
        <authorList>
            <person name="Liu L."/>
            <person name="Li L."/>
            <person name="Zhang X."/>
        </authorList>
    </citation>
    <scope>NUCLEOTIDE SEQUENCE [LARGE SCALE GENOMIC DNA]</scope>
    <source>
        <strain evidence="19 20">PTYR-5</strain>
    </source>
</reference>
<evidence type="ECO:0000256" key="6">
    <source>
        <dbReference type="ARBA" id="ARBA00022692"/>
    </source>
</evidence>
<accession>A0A5C4X7X9</accession>
<feature type="chain" id="PRO_5022696946" evidence="16">
    <location>
        <begin position="38"/>
        <end position="719"/>
    </location>
</feature>
<evidence type="ECO:0000256" key="1">
    <source>
        <dbReference type="ARBA" id="ARBA00004571"/>
    </source>
</evidence>